<dbReference type="SUPFAM" id="SSF110296">
    <property type="entry name" value="Oligoxyloglucan reducing end-specific cellobiohydrolase"/>
    <property type="match status" value="2"/>
</dbReference>
<organism evidence="5 6">
    <name type="scientific">Psychroserpens luteus</name>
    <dbReference type="NCBI Taxonomy" id="1434066"/>
    <lineage>
        <taxon>Bacteria</taxon>
        <taxon>Pseudomonadati</taxon>
        <taxon>Bacteroidota</taxon>
        <taxon>Flavobacteriia</taxon>
        <taxon>Flavobacteriales</taxon>
        <taxon>Flavobacteriaceae</taxon>
        <taxon>Psychroserpens</taxon>
    </lineage>
</organism>
<keyword evidence="6" id="KW-1185">Reference proteome</keyword>
<feature type="region of interest" description="Disordered" evidence="2">
    <location>
        <begin position="800"/>
        <end position="837"/>
    </location>
</feature>
<keyword evidence="1" id="KW-0677">Repeat</keyword>
<comment type="caution">
    <text evidence="5">The sequence shown here is derived from an EMBL/GenBank/DDBJ whole genome shotgun (WGS) entry which is preliminary data.</text>
</comment>
<dbReference type="Gene3D" id="2.130.10.10">
    <property type="entry name" value="YVTN repeat-like/Quinoprotein amine dehydrogenase"/>
    <property type="match status" value="3"/>
</dbReference>
<feature type="chain" id="PRO_5046362411" evidence="3">
    <location>
        <begin position="19"/>
        <end position="1102"/>
    </location>
</feature>
<feature type="signal peptide" evidence="3">
    <location>
        <begin position="1"/>
        <end position="18"/>
    </location>
</feature>
<dbReference type="PANTHER" id="PTHR43739">
    <property type="entry name" value="XYLOGLUCANASE (EUROFUNG)"/>
    <property type="match status" value="1"/>
</dbReference>
<protein>
    <submittedName>
        <fullName evidence="5">WD40/YVTN/BNR-like repeat-containing protein</fullName>
    </submittedName>
</protein>
<evidence type="ECO:0000259" key="4">
    <source>
        <dbReference type="Pfam" id="PF15902"/>
    </source>
</evidence>
<dbReference type="CDD" id="cd15482">
    <property type="entry name" value="Sialidase_non-viral"/>
    <property type="match status" value="1"/>
</dbReference>
<feature type="compositionally biased region" description="Basic and acidic residues" evidence="2">
    <location>
        <begin position="801"/>
        <end position="819"/>
    </location>
</feature>
<dbReference type="InterPro" id="IPR031778">
    <property type="entry name" value="Sortilin_N"/>
</dbReference>
<evidence type="ECO:0000256" key="1">
    <source>
        <dbReference type="ARBA" id="ARBA00022737"/>
    </source>
</evidence>
<feature type="domain" description="Sortilin N-terminal" evidence="4">
    <location>
        <begin position="641"/>
        <end position="723"/>
    </location>
</feature>
<accession>A0ABW5ZUK6</accession>
<dbReference type="Proteomes" id="UP001597548">
    <property type="component" value="Unassembled WGS sequence"/>
</dbReference>
<dbReference type="InterPro" id="IPR015943">
    <property type="entry name" value="WD40/YVTN_repeat-like_dom_sf"/>
</dbReference>
<sequence length="1102" mass="123557">MKKSLFLMLFLTSITLSAQDISLDLLKNMNPRNIGPGGMSGRVTAIDVVHNNTDIMYVGTASGGLWKSESGGITWSPIFDNEVTASIGAVAIQQSNPSVIWAGTGEGNPRNSLNGGFGIFKSLDGGKSWNSMGLENTRHIHRVIVDPTNPDIVYVGAIGSPWGEHPERGVFKTTDGGKTWNKILFANNKTGVADLVMDPTNPNKLIATMWEHKRDPWFFNSGGEGSGLHITHDGGKTWKKITDKEGFPKGNLGRIGVAIAPNKPNIIYALVEAKKNALYKSEDGGFKWNKVNDKSSGRGSGGIGNRPFYYSEIYVDPQNENRVYSVFTYINVSEDGGKNFTQLMPAYGVDNGVHPDHHAWWIHPTDGSFMIDGNDGGMNITKDGGKSWRFIGNLPVAQFYHINVDNEIPYNVYGGMQDNGSWRGPAYAWRVQGIRNSYWQEISFGDGFDVVPDKDDSRYGWSMSQQGYVSRYDWQTGNNYSVKPTHPDPNVELRFNWNSAINIDPFDNSTLYFGSQFVHKSLDKGDTWTVISPDLTTNDPEKQKQSESGGLTMDATGAENHTTILVIEPSPLEKNMLWVGTDDGKVHFTINGGDSWNDVTKGIKGLPAGSWVTQIKASNKNKGEALLVVNDYRRFNYTPYAYRTTNYGKTWTRIVDSEDVESYTLSIIEDPIEKNLLFLGTDDGLYISFDAGSKWTKWTNGFPTVSVKDLVIHPREHDLIIGTFGRAAWVMDDIRPLRDIAKNKQIINQKLELFEPPTAYQAAYQQPTGSRFGADAMYHGENRGYGARLSYFVKIDTSAKSSDEETDKKEENSEENKNNEEDDDASTSLSALKEDMDVSEDVSEVKEMAIKWDSIHLKIYDGDRLIRTLKQKAPDSTGIYKWTWFMDESGVDYPSKRIRKRKNESGGVSVKPGNYKLVMNFGDQTSKEMITVKSDPRTNASMTNINQVYDASKQLENMQQTAADVVKQLIESKTIAKDYQTLLNKLDKKKYKDDIKASKDIIKNIDNIVDQFLGKEDKRQGITRNPEITVMQRLGQARQYVGSRQNGITSTETTLIKNAKDALETVLTKLNTFFNDDWKPYQSKMEQVKTNPFKEIKTFKLD</sequence>
<dbReference type="EMBL" id="JBHUOS010000009">
    <property type="protein sequence ID" value="MFD2916211.1"/>
    <property type="molecule type" value="Genomic_DNA"/>
</dbReference>
<dbReference type="RefSeq" id="WP_194508218.1">
    <property type="nucleotide sequence ID" value="NZ_JADILU010000004.1"/>
</dbReference>
<dbReference type="PANTHER" id="PTHR43739:SF5">
    <property type="entry name" value="EXO-ALPHA-SIALIDASE"/>
    <property type="match status" value="1"/>
</dbReference>
<evidence type="ECO:0000256" key="3">
    <source>
        <dbReference type="SAM" id="SignalP"/>
    </source>
</evidence>
<dbReference type="InterPro" id="IPR052025">
    <property type="entry name" value="Xyloglucanase_GH74"/>
</dbReference>
<evidence type="ECO:0000313" key="5">
    <source>
        <dbReference type="EMBL" id="MFD2916211.1"/>
    </source>
</evidence>
<evidence type="ECO:0000256" key="2">
    <source>
        <dbReference type="SAM" id="MobiDB-lite"/>
    </source>
</evidence>
<keyword evidence="3" id="KW-0732">Signal</keyword>
<reference evidence="6" key="1">
    <citation type="journal article" date="2019" name="Int. J. Syst. Evol. Microbiol.">
        <title>The Global Catalogue of Microorganisms (GCM) 10K type strain sequencing project: providing services to taxonomists for standard genome sequencing and annotation.</title>
        <authorList>
            <consortium name="The Broad Institute Genomics Platform"/>
            <consortium name="The Broad Institute Genome Sequencing Center for Infectious Disease"/>
            <person name="Wu L."/>
            <person name="Ma J."/>
        </authorList>
    </citation>
    <scope>NUCLEOTIDE SEQUENCE [LARGE SCALE GENOMIC DNA]</scope>
    <source>
        <strain evidence="6">KCTC 32514</strain>
    </source>
</reference>
<proteinExistence type="predicted"/>
<feature type="region of interest" description="Disordered" evidence="2">
    <location>
        <begin position="532"/>
        <end position="554"/>
    </location>
</feature>
<name>A0ABW5ZUK6_9FLAO</name>
<evidence type="ECO:0000313" key="6">
    <source>
        <dbReference type="Proteomes" id="UP001597548"/>
    </source>
</evidence>
<gene>
    <name evidence="5" type="ORF">ACFS29_11215</name>
</gene>
<dbReference type="Pfam" id="PF15902">
    <property type="entry name" value="Sortilin-Vps10"/>
    <property type="match status" value="2"/>
</dbReference>
<feature type="domain" description="Sortilin N-terminal" evidence="4">
    <location>
        <begin position="119"/>
        <end position="243"/>
    </location>
</feature>